<protein>
    <submittedName>
        <fullName evidence="1">Uncharacterized protein</fullName>
    </submittedName>
</protein>
<keyword evidence="2" id="KW-1185">Reference proteome</keyword>
<name>A0ABS1YDM3_9ACTN</name>
<proteinExistence type="predicted"/>
<sequence>MADQRPDYVGYCDEHGKRLYPSRKQARKKLREHRSDKGMREYPCDLVEGHWHLGHLPLAVVEGRKTARQVYRRRA</sequence>
<reference evidence="1 2" key="1">
    <citation type="submission" date="2021-01" db="EMBL/GenBank/DDBJ databases">
        <title>Draft genome sequence of Micromonospora sp. strain STR1s_6.</title>
        <authorList>
            <person name="Karlyshev A."/>
            <person name="Jawad R."/>
        </authorList>
    </citation>
    <scope>NUCLEOTIDE SEQUENCE [LARGE SCALE GENOMIC DNA]</scope>
    <source>
        <strain evidence="1 2">STR1S-6</strain>
    </source>
</reference>
<accession>A0ABS1YDM3</accession>
<evidence type="ECO:0000313" key="1">
    <source>
        <dbReference type="EMBL" id="MBM0275354.1"/>
    </source>
</evidence>
<dbReference type="EMBL" id="JAEVHL010000021">
    <property type="protein sequence ID" value="MBM0275354.1"/>
    <property type="molecule type" value="Genomic_DNA"/>
</dbReference>
<gene>
    <name evidence="1" type="ORF">JM949_07735</name>
</gene>
<evidence type="ECO:0000313" key="2">
    <source>
        <dbReference type="Proteomes" id="UP000622245"/>
    </source>
</evidence>
<dbReference type="RefSeq" id="WP_203147753.1">
    <property type="nucleotide sequence ID" value="NZ_JAEVHL010000021.1"/>
</dbReference>
<dbReference type="Proteomes" id="UP000622245">
    <property type="component" value="Unassembled WGS sequence"/>
</dbReference>
<comment type="caution">
    <text evidence="1">The sequence shown here is derived from an EMBL/GenBank/DDBJ whole genome shotgun (WGS) entry which is preliminary data.</text>
</comment>
<organism evidence="1 2">
    <name type="scientific">Micromonospora tarensis</name>
    <dbReference type="NCBI Taxonomy" id="2806100"/>
    <lineage>
        <taxon>Bacteria</taxon>
        <taxon>Bacillati</taxon>
        <taxon>Actinomycetota</taxon>
        <taxon>Actinomycetes</taxon>
        <taxon>Micromonosporales</taxon>
        <taxon>Micromonosporaceae</taxon>
        <taxon>Micromonospora</taxon>
    </lineage>
</organism>